<evidence type="ECO:0008006" key="4">
    <source>
        <dbReference type="Google" id="ProtNLM"/>
    </source>
</evidence>
<dbReference type="Proteomes" id="UP000249396">
    <property type="component" value="Unassembled WGS sequence"/>
</dbReference>
<reference evidence="2 3" key="1">
    <citation type="journal article" date="2018" name="Aquat. Microb. Ecol.">
        <title>Gammaproteobacterial methanotrophs dominate.</title>
        <authorList>
            <person name="Rissanen A.J."/>
            <person name="Saarenheimo J."/>
            <person name="Tiirola M."/>
            <person name="Peura S."/>
            <person name="Aalto S.L."/>
            <person name="Karvinen A."/>
            <person name="Nykanen H."/>
        </authorList>
    </citation>
    <scope>NUCLEOTIDE SEQUENCE [LARGE SCALE GENOMIC DNA]</scope>
    <source>
        <strain evidence="2">AMbin10</strain>
    </source>
</reference>
<dbReference type="AlphaFoldDB" id="A0A2W4T270"/>
<evidence type="ECO:0000313" key="3">
    <source>
        <dbReference type="Proteomes" id="UP000249396"/>
    </source>
</evidence>
<accession>A0A2W4T270</accession>
<protein>
    <recommendedName>
        <fullName evidence="4">DUF2970 domain-containing protein</fullName>
    </recommendedName>
</protein>
<dbReference type="InterPro" id="IPR021344">
    <property type="entry name" value="DUF2970"/>
</dbReference>
<feature type="transmembrane region" description="Helical" evidence="1">
    <location>
        <begin position="43"/>
        <end position="69"/>
    </location>
</feature>
<name>A0A2W4T270_9GAMM</name>
<keyword evidence="1" id="KW-0812">Transmembrane</keyword>
<feature type="transmembrane region" description="Helical" evidence="1">
    <location>
        <begin position="14"/>
        <end position="31"/>
    </location>
</feature>
<comment type="caution">
    <text evidence="2">The sequence shown here is derived from an EMBL/GenBank/DDBJ whole genome shotgun (WGS) entry which is preliminary data.</text>
</comment>
<evidence type="ECO:0000313" key="2">
    <source>
        <dbReference type="EMBL" id="PZN81530.1"/>
    </source>
</evidence>
<proteinExistence type="predicted"/>
<keyword evidence="1" id="KW-1133">Transmembrane helix</keyword>
<organism evidence="2 3">
    <name type="scientific">Candidatus Methylumidiphilus alinenensis</name>
    <dbReference type="NCBI Taxonomy" id="2202197"/>
    <lineage>
        <taxon>Bacteria</taxon>
        <taxon>Pseudomonadati</taxon>
        <taxon>Pseudomonadota</taxon>
        <taxon>Gammaproteobacteria</taxon>
        <taxon>Methylococcales</taxon>
        <taxon>Candidatus Methylumidiphilus</taxon>
    </lineage>
</organism>
<dbReference type="Pfam" id="PF11174">
    <property type="entry name" value="DUF2970"/>
    <property type="match status" value="1"/>
</dbReference>
<dbReference type="EMBL" id="QJPH01000268">
    <property type="protein sequence ID" value="PZN81530.1"/>
    <property type="molecule type" value="Genomic_DNA"/>
</dbReference>
<keyword evidence="1" id="KW-0472">Membrane</keyword>
<sequence length="70" mass="7572">MLDHDSEDSKEPNLFQVMGSVLAAAFGVQSNKNRERDFQKGNVVLFIGVGLIGTILFVLLIVGIVKLVLG</sequence>
<gene>
    <name evidence="2" type="ORF">DM484_08410</name>
</gene>
<evidence type="ECO:0000256" key="1">
    <source>
        <dbReference type="SAM" id="Phobius"/>
    </source>
</evidence>